<organism evidence="1 2">
    <name type="scientific">Orbilia ellipsospora</name>
    <dbReference type="NCBI Taxonomy" id="2528407"/>
    <lineage>
        <taxon>Eukaryota</taxon>
        <taxon>Fungi</taxon>
        <taxon>Dikarya</taxon>
        <taxon>Ascomycota</taxon>
        <taxon>Pezizomycotina</taxon>
        <taxon>Orbiliomycetes</taxon>
        <taxon>Orbiliales</taxon>
        <taxon>Orbiliaceae</taxon>
        <taxon>Orbilia</taxon>
    </lineage>
</organism>
<protein>
    <submittedName>
        <fullName evidence="1">Uncharacterized protein</fullName>
    </submittedName>
</protein>
<dbReference type="AlphaFoldDB" id="A0AAV9XCY0"/>
<proteinExistence type="predicted"/>
<dbReference type="Proteomes" id="UP001365542">
    <property type="component" value="Unassembled WGS sequence"/>
</dbReference>
<comment type="caution">
    <text evidence="1">The sequence shown here is derived from an EMBL/GenBank/DDBJ whole genome shotgun (WGS) entry which is preliminary data.</text>
</comment>
<keyword evidence="2" id="KW-1185">Reference proteome</keyword>
<sequence length="136" mass="15313">MLAGERKRKGEKRRKKKEECCLSHHGPRNLSLHVKEEISGTSCASFAYHAAPIAINHNHNHNIMLLILKHAQCATDGSSPEPQVVIRQVFSLSTCLFDVDLFFPLGEPQHPATDCPLGAGYFWLRENKREQKVVAK</sequence>
<evidence type="ECO:0000313" key="2">
    <source>
        <dbReference type="Proteomes" id="UP001365542"/>
    </source>
</evidence>
<accession>A0AAV9XCY0</accession>
<reference evidence="1 2" key="1">
    <citation type="submission" date="2019-10" db="EMBL/GenBank/DDBJ databases">
        <authorList>
            <person name="Palmer J.M."/>
        </authorList>
    </citation>
    <scope>NUCLEOTIDE SEQUENCE [LARGE SCALE GENOMIC DNA]</scope>
    <source>
        <strain evidence="1 2">TWF694</strain>
    </source>
</reference>
<gene>
    <name evidence="1" type="ORF">TWF694_009747</name>
</gene>
<evidence type="ECO:0000313" key="1">
    <source>
        <dbReference type="EMBL" id="KAK6539531.1"/>
    </source>
</evidence>
<dbReference type="EMBL" id="JAVHJO010000006">
    <property type="protein sequence ID" value="KAK6539531.1"/>
    <property type="molecule type" value="Genomic_DNA"/>
</dbReference>
<name>A0AAV9XCY0_9PEZI</name>